<evidence type="ECO:0000313" key="2">
    <source>
        <dbReference type="EMBL" id="SMP03080.1"/>
    </source>
</evidence>
<evidence type="ECO:0000313" key="3">
    <source>
        <dbReference type="Proteomes" id="UP001157914"/>
    </source>
</evidence>
<feature type="region of interest" description="Disordered" evidence="1">
    <location>
        <begin position="1"/>
        <end position="82"/>
    </location>
</feature>
<dbReference type="InterPro" id="IPR035924">
    <property type="entry name" value="FlaG-like_sf"/>
</dbReference>
<evidence type="ECO:0000256" key="1">
    <source>
        <dbReference type="SAM" id="MobiDB-lite"/>
    </source>
</evidence>
<feature type="compositionally biased region" description="Basic and acidic residues" evidence="1">
    <location>
        <begin position="53"/>
        <end position="64"/>
    </location>
</feature>
<name>A0ABY1N892_9HYPH</name>
<keyword evidence="3" id="KW-1185">Reference proteome</keyword>
<keyword evidence="2" id="KW-0969">Cilium</keyword>
<gene>
    <name evidence="2" type="ORF">SAMN06265374_0504</name>
</gene>
<dbReference type="RefSeq" id="WP_155191133.1">
    <property type="nucleotide sequence ID" value="NZ_BAAAEA010000001.1"/>
</dbReference>
<sequence>MVDTVLARPPSPTYTAITPVTRAPEQNEPATNTDLPVQNTVRPAVDAQELQQEEERARERERESQTLLELVAPPLDRSNNFDPETESFIYVATDPDSGEVVRQIPSETLRRLRAYAETIAAQQGPAQPQNFQTTV</sequence>
<dbReference type="SUPFAM" id="SSF160214">
    <property type="entry name" value="FlaG-like"/>
    <property type="match status" value="1"/>
</dbReference>
<keyword evidence="2" id="KW-0282">Flagellum</keyword>
<dbReference type="EMBL" id="FXTT01000001">
    <property type="protein sequence ID" value="SMP03080.1"/>
    <property type="molecule type" value="Genomic_DNA"/>
</dbReference>
<dbReference type="Gene3D" id="3.30.160.170">
    <property type="entry name" value="FlaG-like"/>
    <property type="match status" value="1"/>
</dbReference>
<accession>A0ABY1N892</accession>
<organism evidence="2 3">
    <name type="scientific">Roseibium denhamense</name>
    <dbReference type="NCBI Taxonomy" id="76305"/>
    <lineage>
        <taxon>Bacteria</taxon>
        <taxon>Pseudomonadati</taxon>
        <taxon>Pseudomonadota</taxon>
        <taxon>Alphaproteobacteria</taxon>
        <taxon>Hyphomicrobiales</taxon>
        <taxon>Stappiaceae</taxon>
        <taxon>Roseibium</taxon>
    </lineage>
</organism>
<comment type="caution">
    <text evidence="2">The sequence shown here is derived from an EMBL/GenBank/DDBJ whole genome shotgun (WGS) entry which is preliminary data.</text>
</comment>
<reference evidence="2 3" key="1">
    <citation type="submission" date="2017-05" db="EMBL/GenBank/DDBJ databases">
        <authorList>
            <person name="Varghese N."/>
            <person name="Submissions S."/>
        </authorList>
    </citation>
    <scope>NUCLEOTIDE SEQUENCE [LARGE SCALE GENOMIC DNA]</scope>
    <source>
        <strain evidence="2 3">DSM 15949</strain>
    </source>
</reference>
<feature type="compositionally biased region" description="Polar residues" evidence="1">
    <location>
        <begin position="28"/>
        <end position="41"/>
    </location>
</feature>
<protein>
    <submittedName>
        <fullName evidence="2">Flagellar protein FlaG</fullName>
    </submittedName>
</protein>
<proteinExistence type="predicted"/>
<keyword evidence="2" id="KW-0966">Cell projection</keyword>
<dbReference type="Proteomes" id="UP001157914">
    <property type="component" value="Unassembled WGS sequence"/>
</dbReference>